<feature type="domain" description="Transposase Tn5-like N-terminal" evidence="1">
    <location>
        <begin position="1"/>
        <end position="59"/>
    </location>
</feature>
<dbReference type="Gene3D" id="3.90.350.10">
    <property type="entry name" value="Transposase Inhibitor Protein From Tn5, Chain A, domain 1"/>
    <property type="match status" value="1"/>
</dbReference>
<dbReference type="AlphaFoldDB" id="A0A2R4BS01"/>
<dbReference type="KEGG" id="tak:Tharo_3240"/>
<organism evidence="2 3">
    <name type="scientific">Thauera aromatica K172</name>
    <dbReference type="NCBI Taxonomy" id="44139"/>
    <lineage>
        <taxon>Bacteria</taxon>
        <taxon>Pseudomonadati</taxon>
        <taxon>Pseudomonadota</taxon>
        <taxon>Betaproteobacteria</taxon>
        <taxon>Rhodocyclales</taxon>
        <taxon>Zoogloeaceae</taxon>
        <taxon>Thauera</taxon>
    </lineage>
</organism>
<dbReference type="InterPro" id="IPR012337">
    <property type="entry name" value="RNaseH-like_sf"/>
</dbReference>
<dbReference type="InterPro" id="IPR038215">
    <property type="entry name" value="TN5-like_N_sf"/>
</dbReference>
<dbReference type="Pfam" id="PF14706">
    <property type="entry name" value="Tnp_DNA_bind"/>
    <property type="match status" value="1"/>
</dbReference>
<dbReference type="InterPro" id="IPR014735">
    <property type="entry name" value="Transposase_Tn5-like_N"/>
</dbReference>
<dbReference type="EMBL" id="CP028339">
    <property type="protein sequence ID" value="AVR90121.1"/>
    <property type="molecule type" value="Genomic_DNA"/>
</dbReference>
<evidence type="ECO:0000313" key="3">
    <source>
        <dbReference type="Proteomes" id="UP000241885"/>
    </source>
</evidence>
<dbReference type="SUPFAM" id="SSF53098">
    <property type="entry name" value="Ribonuclease H-like"/>
    <property type="match status" value="1"/>
</dbReference>
<evidence type="ECO:0000259" key="1">
    <source>
        <dbReference type="Pfam" id="PF14706"/>
    </source>
</evidence>
<dbReference type="Proteomes" id="UP000241885">
    <property type="component" value="Chromosome"/>
</dbReference>
<dbReference type="InterPro" id="IPR047768">
    <property type="entry name" value="Tn5p-like"/>
</dbReference>
<reference evidence="2 3" key="1">
    <citation type="submission" date="2018-03" db="EMBL/GenBank/DDBJ databases">
        <title>Complete genome sequence of Thauera aromatica, a model organism for studying aromatic compound degradation under denitrifying conditions.</title>
        <authorList>
            <person name="Lo H.-Y."/>
            <person name="Goris T."/>
            <person name="Boll M."/>
            <person name="Mueller J.A."/>
        </authorList>
    </citation>
    <scope>NUCLEOTIDE SEQUENCE [LARGE SCALE GENOMIC DNA]</scope>
    <source>
        <strain evidence="2 3">K172</strain>
    </source>
</reference>
<protein>
    <submittedName>
        <fullName evidence="2">Mobile element protein</fullName>
    </submittedName>
</protein>
<dbReference type="PANTHER" id="PTHR37319">
    <property type="entry name" value="TRANSPOSASE"/>
    <property type="match status" value="1"/>
</dbReference>
<sequence>MSWATEEFRTLDLGDQRLNRRTALLAERLAAQPTASIPAACGGWAETQRAYRLFSHDDVGWEDLLAPHATCTQQRMLATAPLGAVRFTLPARPGQPARVFRQHVWVERVQIKIGRKDVMDATCVIAREIDPPEDVKGLEWRLITNREAPDFEAAVELIDWYRARWEIELFFMYLKTAVRSKRCSCSLSNGWNGH</sequence>
<dbReference type="Gene3D" id="1.10.246.40">
    <property type="entry name" value="Tn5 transposase, domain 1"/>
    <property type="match status" value="1"/>
</dbReference>
<gene>
    <name evidence="2" type="ORF">Tharo_3240</name>
</gene>
<name>A0A2R4BS01_THAAR</name>
<evidence type="ECO:0000313" key="2">
    <source>
        <dbReference type="EMBL" id="AVR90121.1"/>
    </source>
</evidence>
<keyword evidence="3" id="KW-1185">Reference proteome</keyword>
<dbReference type="PANTHER" id="PTHR37319:SF1">
    <property type="entry name" value="TRANSPOSASE TN5 DIMERISATION DOMAIN-CONTAINING PROTEIN"/>
    <property type="match status" value="1"/>
</dbReference>
<proteinExistence type="predicted"/>
<accession>A0A2R4BS01</accession>